<organism evidence="10 11">
    <name type="scientific">Hominiventricola filiformis</name>
    <dbReference type="NCBI Taxonomy" id="2885352"/>
    <lineage>
        <taxon>Bacteria</taxon>
        <taxon>Bacillati</taxon>
        <taxon>Bacillota</taxon>
        <taxon>Clostridia</taxon>
        <taxon>Lachnospirales</taxon>
        <taxon>Lachnospiraceae</taxon>
        <taxon>Hominiventricola</taxon>
    </lineage>
</organism>
<dbReference type="AlphaFoldDB" id="A0AAE3A9L0"/>
<name>A0AAE3A9L0_9FIRM</name>
<evidence type="ECO:0000313" key="11">
    <source>
        <dbReference type="Proteomes" id="UP001198220"/>
    </source>
</evidence>
<evidence type="ECO:0000256" key="9">
    <source>
        <dbReference type="SAM" id="Phobius"/>
    </source>
</evidence>
<keyword evidence="4 9" id="KW-0812">Transmembrane</keyword>
<dbReference type="GO" id="GO:0008320">
    <property type="term" value="F:protein transmembrane transporter activity"/>
    <property type="evidence" value="ECO:0007669"/>
    <property type="project" value="InterPro"/>
</dbReference>
<dbReference type="GO" id="GO:0009306">
    <property type="term" value="P:protein secretion"/>
    <property type="evidence" value="ECO:0007669"/>
    <property type="project" value="InterPro"/>
</dbReference>
<keyword evidence="7" id="KW-0811">Translocation</keyword>
<evidence type="ECO:0000256" key="5">
    <source>
        <dbReference type="ARBA" id="ARBA00022927"/>
    </source>
</evidence>
<dbReference type="GO" id="GO:0006886">
    <property type="term" value="P:intracellular protein transport"/>
    <property type="evidence" value="ECO:0007669"/>
    <property type="project" value="InterPro"/>
</dbReference>
<evidence type="ECO:0000256" key="6">
    <source>
        <dbReference type="ARBA" id="ARBA00022989"/>
    </source>
</evidence>
<dbReference type="RefSeq" id="WP_118770756.1">
    <property type="nucleotide sequence ID" value="NZ_JAJEPS010000008.1"/>
</dbReference>
<evidence type="ECO:0000256" key="4">
    <source>
        <dbReference type="ARBA" id="ARBA00022692"/>
    </source>
</evidence>
<proteinExistence type="predicted"/>
<evidence type="ECO:0000256" key="8">
    <source>
        <dbReference type="ARBA" id="ARBA00023136"/>
    </source>
</evidence>
<dbReference type="GO" id="GO:0005886">
    <property type="term" value="C:plasma membrane"/>
    <property type="evidence" value="ECO:0007669"/>
    <property type="project" value="TreeGrafter"/>
</dbReference>
<dbReference type="InterPro" id="IPR005807">
    <property type="entry name" value="SecE_bac"/>
</dbReference>
<dbReference type="Proteomes" id="UP001198220">
    <property type="component" value="Unassembled WGS sequence"/>
</dbReference>
<comment type="subcellular location">
    <subcellularLocation>
        <location evidence="1">Membrane</location>
    </subcellularLocation>
</comment>
<dbReference type="GO" id="GO:0043952">
    <property type="term" value="P:protein transport by the Sec complex"/>
    <property type="evidence" value="ECO:0007669"/>
    <property type="project" value="TreeGrafter"/>
</dbReference>
<keyword evidence="5" id="KW-0653">Protein transport</keyword>
<keyword evidence="3" id="KW-1003">Cell membrane</keyword>
<evidence type="ECO:0000256" key="3">
    <source>
        <dbReference type="ARBA" id="ARBA00022475"/>
    </source>
</evidence>
<dbReference type="Gene3D" id="1.20.5.1030">
    <property type="entry name" value="Preprotein translocase secy subunit"/>
    <property type="match status" value="1"/>
</dbReference>
<comment type="caution">
    <text evidence="10">The sequence shown here is derived from an EMBL/GenBank/DDBJ whole genome shotgun (WGS) entry which is preliminary data.</text>
</comment>
<protein>
    <submittedName>
        <fullName evidence="10">Preprotein translocase subunit SecE</fullName>
    </submittedName>
</protein>
<evidence type="ECO:0000313" key="10">
    <source>
        <dbReference type="EMBL" id="MCC2126370.1"/>
    </source>
</evidence>
<evidence type="ECO:0000256" key="2">
    <source>
        <dbReference type="ARBA" id="ARBA00022448"/>
    </source>
</evidence>
<dbReference type="GO" id="GO:0006605">
    <property type="term" value="P:protein targeting"/>
    <property type="evidence" value="ECO:0007669"/>
    <property type="project" value="InterPro"/>
</dbReference>
<feature type="transmembrane region" description="Helical" evidence="9">
    <location>
        <begin position="40"/>
        <end position="64"/>
    </location>
</feature>
<dbReference type="Pfam" id="PF00584">
    <property type="entry name" value="SecE"/>
    <property type="match status" value="1"/>
</dbReference>
<dbReference type="EMBL" id="JAJEPS010000008">
    <property type="protein sequence ID" value="MCC2126370.1"/>
    <property type="molecule type" value="Genomic_DNA"/>
</dbReference>
<gene>
    <name evidence="10" type="primary">secE</name>
    <name evidence="10" type="ORF">LKD36_09265</name>
</gene>
<evidence type="ECO:0000256" key="1">
    <source>
        <dbReference type="ARBA" id="ARBA00004370"/>
    </source>
</evidence>
<keyword evidence="8 9" id="KW-0472">Membrane</keyword>
<evidence type="ECO:0000256" key="7">
    <source>
        <dbReference type="ARBA" id="ARBA00023010"/>
    </source>
</evidence>
<keyword evidence="11" id="KW-1185">Reference proteome</keyword>
<dbReference type="PANTHER" id="PTHR33910">
    <property type="entry name" value="PROTEIN TRANSLOCASE SUBUNIT SECE"/>
    <property type="match status" value="1"/>
</dbReference>
<dbReference type="NCBIfam" id="TIGR00964">
    <property type="entry name" value="secE_bact"/>
    <property type="match status" value="1"/>
</dbReference>
<reference evidence="10 11" key="1">
    <citation type="submission" date="2021-10" db="EMBL/GenBank/DDBJ databases">
        <title>Anaerobic single-cell dispensing facilitates the cultivation of human gut bacteria.</title>
        <authorList>
            <person name="Afrizal A."/>
        </authorList>
    </citation>
    <scope>NUCLEOTIDE SEQUENCE [LARGE SCALE GENOMIC DNA]</scope>
    <source>
        <strain evidence="10 11">CLA-AA-H276</strain>
    </source>
</reference>
<accession>A0AAE3A9L0</accession>
<dbReference type="PANTHER" id="PTHR33910:SF1">
    <property type="entry name" value="PROTEIN TRANSLOCASE SUBUNIT SECE"/>
    <property type="match status" value="1"/>
</dbReference>
<keyword evidence="6 9" id="KW-1133">Transmembrane helix</keyword>
<dbReference type="InterPro" id="IPR038379">
    <property type="entry name" value="SecE_sf"/>
</dbReference>
<dbReference type="InterPro" id="IPR001901">
    <property type="entry name" value="Translocase_SecE/Sec61-g"/>
</dbReference>
<keyword evidence="2" id="KW-0813">Transport</keyword>
<sequence length="70" mass="7826">MGETNNAQKAGWFTTWCKGVKAEFKKIVWPDQKSLTKQTIAVVSVSVVLALIIKILDMVMTFGIDRLLTL</sequence>